<protein>
    <submittedName>
        <fullName evidence="1">Uncharacterized protein</fullName>
    </submittedName>
</protein>
<dbReference type="RefSeq" id="WP_152710194.1">
    <property type="nucleotide sequence ID" value="NZ_VOSJ01000012.1"/>
</dbReference>
<dbReference type="Proteomes" id="UP000403266">
    <property type="component" value="Unassembled WGS sequence"/>
</dbReference>
<organism evidence="1 2">
    <name type="scientific">Microvirga tunisiensis</name>
    <dbReference type="NCBI Taxonomy" id="2108360"/>
    <lineage>
        <taxon>Bacteria</taxon>
        <taxon>Pseudomonadati</taxon>
        <taxon>Pseudomonadota</taxon>
        <taxon>Alphaproteobacteria</taxon>
        <taxon>Hyphomicrobiales</taxon>
        <taxon>Methylobacteriaceae</taxon>
        <taxon>Microvirga</taxon>
    </lineage>
</organism>
<gene>
    <name evidence="1" type="ORF">FS320_06060</name>
</gene>
<dbReference type="OrthoDB" id="8455641at2"/>
<evidence type="ECO:0000313" key="1">
    <source>
        <dbReference type="EMBL" id="MPR24806.1"/>
    </source>
</evidence>
<evidence type="ECO:0000313" key="2">
    <source>
        <dbReference type="Proteomes" id="UP000403266"/>
    </source>
</evidence>
<dbReference type="EMBL" id="VOSK01000011">
    <property type="protein sequence ID" value="MPR24806.1"/>
    <property type="molecule type" value="Genomic_DNA"/>
</dbReference>
<dbReference type="AlphaFoldDB" id="A0A5N7MLI3"/>
<reference evidence="1 2" key="1">
    <citation type="journal article" date="2019" name="Syst. Appl. Microbiol.">
        <title>Microvirga tunisiensis sp. nov., a root nodule symbiotic bacterium isolated from Lupinus micranthus and L. luteus grown in Northern Tunisia.</title>
        <authorList>
            <person name="Msaddak A."/>
            <person name="Rejili M."/>
            <person name="Duran D."/>
            <person name="Mars M."/>
            <person name="Palacios J.M."/>
            <person name="Ruiz-Argueso T."/>
            <person name="Rey L."/>
            <person name="Imperial J."/>
        </authorList>
    </citation>
    <scope>NUCLEOTIDE SEQUENCE [LARGE SCALE GENOMIC DNA]</scope>
    <source>
        <strain evidence="1 2">Lmie10</strain>
    </source>
</reference>
<accession>A0A5N7MLI3</accession>
<proteinExistence type="predicted"/>
<keyword evidence="2" id="KW-1185">Reference proteome</keyword>
<comment type="caution">
    <text evidence="1">The sequence shown here is derived from an EMBL/GenBank/DDBJ whole genome shotgun (WGS) entry which is preliminary data.</text>
</comment>
<name>A0A5N7MLI3_9HYPH</name>
<sequence>MSHKYKVHQLVRITHPYFSDKRASSNGIYEVTRLMPADQTGEVSYRIKSSGFGERAVRESEIAARASEI</sequence>